<dbReference type="GO" id="GO:0008168">
    <property type="term" value="F:methyltransferase activity"/>
    <property type="evidence" value="ECO:0007669"/>
    <property type="project" value="UniProtKB-KW"/>
</dbReference>
<reference evidence="2" key="1">
    <citation type="journal article" date="2015" name="Genome Announc.">
        <title>Draft Genome Sequence of Thiostrepton-Producing Streptomyces azureus ATCC 14921.</title>
        <authorList>
            <person name="Sakihara K."/>
            <person name="Maeda J."/>
            <person name="Tashiro K."/>
            <person name="Fujino Y."/>
            <person name="Kuhara S."/>
            <person name="Ohshima T."/>
            <person name="Ogata S."/>
            <person name="Doi K."/>
        </authorList>
    </citation>
    <scope>NUCLEOTIDE SEQUENCE [LARGE SCALE GENOMIC DNA]</scope>
    <source>
        <strain evidence="2">ATCC14921</strain>
    </source>
</reference>
<dbReference type="Proteomes" id="UP000053859">
    <property type="component" value="Unassembled WGS sequence"/>
</dbReference>
<proteinExistence type="predicted"/>
<keyword evidence="3" id="KW-1185">Reference proteome</keyword>
<dbReference type="AlphaFoldDB" id="A0A0K8PMV3"/>
<keyword evidence="2" id="KW-0808">Transferase</keyword>
<evidence type="ECO:0000313" key="2">
    <source>
        <dbReference type="EMBL" id="GAP48749.1"/>
    </source>
</evidence>
<name>A0A0K8PMV3_STRAJ</name>
<sequence length="83" mass="8826">MAGFVAVGPPARIDTSDTLAALLEGPGLSGPRVVRRDLAVHLTPATAWDLAVGSGTRPRPTGARPPRWNAFAPTSPPRWRHPR</sequence>
<feature type="region of interest" description="Disordered" evidence="1">
    <location>
        <begin position="51"/>
        <end position="83"/>
    </location>
</feature>
<feature type="compositionally biased region" description="Low complexity" evidence="1">
    <location>
        <begin position="55"/>
        <end position="67"/>
    </location>
</feature>
<dbReference type="EMBL" id="DF968273">
    <property type="protein sequence ID" value="GAP48749.1"/>
    <property type="molecule type" value="Genomic_DNA"/>
</dbReference>
<accession>A0A0K8PMV3</accession>
<organism evidence="2 3">
    <name type="scientific">Streptomyces azureus</name>
    <dbReference type="NCBI Taxonomy" id="146537"/>
    <lineage>
        <taxon>Bacteria</taxon>
        <taxon>Bacillati</taxon>
        <taxon>Actinomycetota</taxon>
        <taxon>Actinomycetes</taxon>
        <taxon>Kitasatosporales</taxon>
        <taxon>Streptomycetaceae</taxon>
        <taxon>Streptomyces</taxon>
    </lineage>
</organism>
<protein>
    <submittedName>
        <fullName evidence="2">Putative methyltransferase type 11</fullName>
    </submittedName>
</protein>
<keyword evidence="2" id="KW-0489">Methyltransferase</keyword>
<evidence type="ECO:0000256" key="1">
    <source>
        <dbReference type="SAM" id="MobiDB-lite"/>
    </source>
</evidence>
<gene>
    <name evidence="2" type="ORF">SAZU_3585</name>
</gene>
<dbReference type="GO" id="GO:0032259">
    <property type="term" value="P:methylation"/>
    <property type="evidence" value="ECO:0007669"/>
    <property type="project" value="UniProtKB-KW"/>
</dbReference>
<evidence type="ECO:0000313" key="3">
    <source>
        <dbReference type="Proteomes" id="UP000053859"/>
    </source>
</evidence>
<dbReference type="PATRIC" id="fig|146537.3.peg.3800"/>